<evidence type="ECO:0000256" key="5">
    <source>
        <dbReference type="ARBA" id="ARBA00022927"/>
    </source>
</evidence>
<dbReference type="KEGG" id="sins:PW252_08225"/>
<dbReference type="CDD" id="cd03257">
    <property type="entry name" value="ABC_NikE_OppD_transporters"/>
    <property type="match status" value="1"/>
</dbReference>
<dbReference type="GO" id="GO:0005524">
    <property type="term" value="F:ATP binding"/>
    <property type="evidence" value="ECO:0007669"/>
    <property type="project" value="UniProtKB-KW"/>
</dbReference>
<evidence type="ECO:0000256" key="2">
    <source>
        <dbReference type="ARBA" id="ARBA00022741"/>
    </source>
</evidence>
<dbReference type="InterPro" id="IPR017871">
    <property type="entry name" value="ABC_transporter-like_CS"/>
</dbReference>
<keyword evidence="1" id="KW-0813">Transport</keyword>
<dbReference type="GO" id="GO:0015833">
    <property type="term" value="P:peptide transport"/>
    <property type="evidence" value="ECO:0007669"/>
    <property type="project" value="UniProtKB-KW"/>
</dbReference>
<evidence type="ECO:0000256" key="3">
    <source>
        <dbReference type="ARBA" id="ARBA00022840"/>
    </source>
</evidence>
<dbReference type="GO" id="GO:0016887">
    <property type="term" value="F:ATP hydrolysis activity"/>
    <property type="evidence" value="ECO:0007669"/>
    <property type="project" value="InterPro"/>
</dbReference>
<evidence type="ECO:0000259" key="6">
    <source>
        <dbReference type="PROSITE" id="PS50893"/>
    </source>
</evidence>
<dbReference type="GO" id="GO:0055085">
    <property type="term" value="P:transmembrane transport"/>
    <property type="evidence" value="ECO:0007669"/>
    <property type="project" value="UniProtKB-ARBA"/>
</dbReference>
<dbReference type="SMART" id="SM00382">
    <property type="entry name" value="AAA"/>
    <property type="match status" value="1"/>
</dbReference>
<keyword evidence="3 7" id="KW-0067">ATP-binding</keyword>
<dbReference type="AlphaFoldDB" id="A0AA96VSQ0"/>
<dbReference type="PANTHER" id="PTHR43776">
    <property type="entry name" value="TRANSPORT ATP-BINDING PROTEIN"/>
    <property type="match status" value="1"/>
</dbReference>
<sequence>MLDISNLTISSPSRDILDDVSLRVASGESIAIVGESGSGKTTLIKSILALPLTSLRQTAGRIQFEGQTIQLTNKRQELPFIGIDIAWITQNAKASFNEKRTIWAHYQDLYKTYSKYSSDLRTLEECFSLVDLPYSKEITRKYPFEFSGGQMQRIGIALALVAKPKLLLADEPTSALDALNKKILVHLLKKLHKNEGITLVIVTHDMSVAKDISERLVVMKDGKIVETGKTFEVLSHPKEAYTRKLLAAIPRLRTV</sequence>
<dbReference type="PROSITE" id="PS00211">
    <property type="entry name" value="ABC_TRANSPORTER_1"/>
    <property type="match status" value="1"/>
</dbReference>
<protein>
    <submittedName>
        <fullName evidence="7">ABC transporter ATP-binding protein</fullName>
    </submittedName>
</protein>
<feature type="domain" description="ABC transporter" evidence="6">
    <location>
        <begin position="2"/>
        <end position="246"/>
    </location>
</feature>
<dbReference type="InterPro" id="IPR027417">
    <property type="entry name" value="P-loop_NTPase"/>
</dbReference>
<dbReference type="RefSeq" id="WP_248050985.1">
    <property type="nucleotide sequence ID" value="NZ_CP118735.1"/>
</dbReference>
<dbReference type="Gene3D" id="3.40.50.300">
    <property type="entry name" value="P-loop containing nucleotide triphosphate hydrolases"/>
    <property type="match status" value="1"/>
</dbReference>
<dbReference type="GO" id="GO:0015031">
    <property type="term" value="P:protein transport"/>
    <property type="evidence" value="ECO:0007669"/>
    <property type="project" value="UniProtKB-KW"/>
</dbReference>
<dbReference type="PROSITE" id="PS50893">
    <property type="entry name" value="ABC_TRANSPORTER_2"/>
    <property type="match status" value="1"/>
</dbReference>
<keyword evidence="2" id="KW-0547">Nucleotide-binding</keyword>
<evidence type="ECO:0000256" key="1">
    <source>
        <dbReference type="ARBA" id="ARBA00022448"/>
    </source>
</evidence>
<dbReference type="EMBL" id="CP118735">
    <property type="protein sequence ID" value="WNY50549.1"/>
    <property type="molecule type" value="Genomic_DNA"/>
</dbReference>
<proteinExistence type="predicted"/>
<accession>A0AA96VSQ0</accession>
<gene>
    <name evidence="7" type="ORF">PW252_08225</name>
</gene>
<name>A0AA96VSQ0_9STRE</name>
<keyword evidence="4" id="KW-0571">Peptide transport</keyword>
<dbReference type="Pfam" id="PF00005">
    <property type="entry name" value="ABC_tran"/>
    <property type="match status" value="1"/>
</dbReference>
<keyword evidence="5" id="KW-0653">Protein transport</keyword>
<dbReference type="InterPro" id="IPR050319">
    <property type="entry name" value="ABC_transp_ATP-bind"/>
</dbReference>
<evidence type="ECO:0000313" key="7">
    <source>
        <dbReference type="EMBL" id="WNY50549.1"/>
    </source>
</evidence>
<reference evidence="7" key="1">
    <citation type="submission" date="2023-02" db="EMBL/GenBank/DDBJ databases">
        <title>Streptococcus sp. Genome Sequencing and Assembly.</title>
        <authorList>
            <person name="Shore S.M."/>
            <person name="Nicholson T.L."/>
        </authorList>
    </citation>
    <scope>NUCLEOTIDE SEQUENCE</scope>
    <source>
        <strain evidence="7">29887</strain>
    </source>
</reference>
<dbReference type="InterPro" id="IPR003439">
    <property type="entry name" value="ABC_transporter-like_ATP-bd"/>
</dbReference>
<dbReference type="InterPro" id="IPR003593">
    <property type="entry name" value="AAA+_ATPase"/>
</dbReference>
<evidence type="ECO:0000256" key="4">
    <source>
        <dbReference type="ARBA" id="ARBA00022856"/>
    </source>
</evidence>
<dbReference type="SUPFAM" id="SSF52540">
    <property type="entry name" value="P-loop containing nucleoside triphosphate hydrolases"/>
    <property type="match status" value="1"/>
</dbReference>
<organism evidence="7">
    <name type="scientific">Streptococcus iners</name>
    <dbReference type="NCBI Taxonomy" id="3028084"/>
    <lineage>
        <taxon>Bacteria</taxon>
        <taxon>Bacillati</taxon>
        <taxon>Bacillota</taxon>
        <taxon>Bacilli</taxon>
        <taxon>Lactobacillales</taxon>
        <taxon>Streptococcaceae</taxon>
        <taxon>Streptococcus</taxon>
    </lineage>
</organism>